<dbReference type="PANTHER" id="PTHR22880">
    <property type="entry name" value="FALZ-RELATED BROMODOMAIN-CONTAINING PROTEINS"/>
    <property type="match status" value="1"/>
</dbReference>
<dbReference type="SUPFAM" id="SSF47370">
    <property type="entry name" value="Bromodomain"/>
    <property type="match status" value="2"/>
</dbReference>
<feature type="region of interest" description="Disordered" evidence="3">
    <location>
        <begin position="712"/>
        <end position="789"/>
    </location>
</feature>
<evidence type="ECO:0008006" key="8">
    <source>
        <dbReference type="Google" id="ProtNLM"/>
    </source>
</evidence>
<feature type="compositionally biased region" description="Pro residues" evidence="3">
    <location>
        <begin position="213"/>
        <end position="235"/>
    </location>
</feature>
<feature type="domain" description="Bromo" evidence="4">
    <location>
        <begin position="465"/>
        <end position="537"/>
    </location>
</feature>
<feature type="compositionally biased region" description="Low complexity" evidence="3">
    <location>
        <begin position="777"/>
        <end position="789"/>
    </location>
</feature>
<evidence type="ECO:0000313" key="7">
    <source>
        <dbReference type="Proteomes" id="UP000518752"/>
    </source>
</evidence>
<proteinExistence type="predicted"/>
<feature type="region of interest" description="Disordered" evidence="3">
    <location>
        <begin position="554"/>
        <end position="575"/>
    </location>
</feature>
<dbReference type="GO" id="GO:0006355">
    <property type="term" value="P:regulation of DNA-templated transcription"/>
    <property type="evidence" value="ECO:0007669"/>
    <property type="project" value="TreeGrafter"/>
</dbReference>
<dbReference type="CDD" id="cd05500">
    <property type="entry name" value="Bromo_BDF1_2_I"/>
    <property type="match status" value="1"/>
</dbReference>
<organism evidence="6 7">
    <name type="scientific">Collybiopsis confluens</name>
    <dbReference type="NCBI Taxonomy" id="2823264"/>
    <lineage>
        <taxon>Eukaryota</taxon>
        <taxon>Fungi</taxon>
        <taxon>Dikarya</taxon>
        <taxon>Basidiomycota</taxon>
        <taxon>Agaricomycotina</taxon>
        <taxon>Agaricomycetes</taxon>
        <taxon>Agaricomycetidae</taxon>
        <taxon>Agaricales</taxon>
        <taxon>Marasmiineae</taxon>
        <taxon>Omphalotaceae</taxon>
        <taxon>Collybiopsis</taxon>
    </lineage>
</organism>
<feature type="compositionally biased region" description="Basic and acidic residues" evidence="3">
    <location>
        <begin position="405"/>
        <end position="420"/>
    </location>
</feature>
<evidence type="ECO:0000256" key="1">
    <source>
        <dbReference type="ARBA" id="ARBA00023117"/>
    </source>
</evidence>
<evidence type="ECO:0000256" key="3">
    <source>
        <dbReference type="SAM" id="MobiDB-lite"/>
    </source>
</evidence>
<feature type="region of interest" description="Disordered" evidence="3">
    <location>
        <begin position="357"/>
        <end position="446"/>
    </location>
</feature>
<feature type="region of interest" description="Disordered" evidence="3">
    <location>
        <begin position="590"/>
        <end position="643"/>
    </location>
</feature>
<feature type="compositionally biased region" description="Pro residues" evidence="3">
    <location>
        <begin position="370"/>
        <end position="391"/>
    </location>
</feature>
<feature type="compositionally biased region" description="Acidic residues" evidence="3">
    <location>
        <begin position="559"/>
        <end position="573"/>
    </location>
</feature>
<dbReference type="Pfam" id="PF00439">
    <property type="entry name" value="Bromodomain"/>
    <property type="match status" value="2"/>
</dbReference>
<dbReference type="InterPro" id="IPR027353">
    <property type="entry name" value="NET_dom"/>
</dbReference>
<feature type="domain" description="Bromo" evidence="4">
    <location>
        <begin position="256"/>
        <end position="340"/>
    </location>
</feature>
<dbReference type="Gene3D" id="1.20.920.10">
    <property type="entry name" value="Bromodomain-like"/>
    <property type="match status" value="2"/>
</dbReference>
<sequence length="789" mass="85629">MSDAPETTVRVELNGDQAPLPSASPDGDLMTVDVSSFPPVSPATPVSNQVSADVKIDADFEGQESDARNEPMSVKTVDTDDEDALKNVSSDGQFGIDGDSNSLPPETPMDTNDASSTPTNGVNGVNGVHVEADVNMDEHTPATTPGVSGSFSGTNGDISTAHTTPNDADDDDDDKPPPAKRPRVHSDADQASIAHSATPPPPSATIFTLATPASPPPPPPAAVPASDPPSTPTPSGPSTLTVGQYRFCQSTVRTLKKLKDAGPFLRPVDPVALNIPHYPSVIKNPMDFGTIERKLTASNPVKPDPNPHNPRYRNTDEFIVDVKLIVSNCATFNGPDHVITAMGKRVEEVFDKQIKNLPPAEPPAVKQQSLPPPPRAVAPPPAPTPAPPKKAPPVRKQSTSVPTIRRSDPEPVGRPKREIHPPAPKDLPYADAPKKPRKAKHAKDKGTAEQLKYCAKVVNDLHKKQYYQIANPFYEPVDWVKLDIPTYPKIIKKPMDLSTMRRKIENHEYPSASSFYDDFKLMIRNCFTFNPAGTPVNQSGQELQRVFDEKWKSLPTEPLSDEDEDEDEEDSEDERARAIAMMESQIETIRGTISQLKSKPAKDKKKKVKQEKAPVASSSKASAAKPPKQSAPSKKKAKKAVPEDNDVLTFEQKKEISEAISKLEGSKLERVIQIIHEGVPEIRDSTEEIELEIDILPPQVLTKLYNVVIRPMKAPPPKRNRPGKGTGTGGLKRKSMDEDVEAEKIRQLEQRMALFEQGANGAAPSAARAHDSDRSSDSSSDDSSGSDSE</sequence>
<dbReference type="AlphaFoldDB" id="A0A8H5M6X1"/>
<dbReference type="PROSITE" id="PS51525">
    <property type="entry name" value="NET"/>
    <property type="match status" value="1"/>
</dbReference>
<dbReference type="EMBL" id="JAACJN010000049">
    <property type="protein sequence ID" value="KAF5382911.1"/>
    <property type="molecule type" value="Genomic_DNA"/>
</dbReference>
<feature type="compositionally biased region" description="Basic and acidic residues" evidence="3">
    <location>
        <begin position="130"/>
        <end position="140"/>
    </location>
</feature>
<feature type="compositionally biased region" description="Polar residues" evidence="3">
    <location>
        <begin position="141"/>
        <end position="166"/>
    </location>
</feature>
<evidence type="ECO:0000259" key="5">
    <source>
        <dbReference type="PROSITE" id="PS51525"/>
    </source>
</evidence>
<feature type="compositionally biased region" description="Basic and acidic residues" evidence="3">
    <location>
        <begin position="734"/>
        <end position="749"/>
    </location>
</feature>
<dbReference type="GO" id="GO:0000785">
    <property type="term" value="C:chromatin"/>
    <property type="evidence" value="ECO:0007669"/>
    <property type="project" value="TreeGrafter"/>
</dbReference>
<dbReference type="Pfam" id="PF17035">
    <property type="entry name" value="BET"/>
    <property type="match status" value="1"/>
</dbReference>
<dbReference type="SMART" id="SM00297">
    <property type="entry name" value="BROMO"/>
    <property type="match status" value="2"/>
</dbReference>
<gene>
    <name evidence="6" type="ORF">D9757_006322</name>
</gene>
<dbReference type="InterPro" id="IPR038336">
    <property type="entry name" value="NET_sf"/>
</dbReference>
<dbReference type="PROSITE" id="PS50014">
    <property type="entry name" value="BROMODOMAIN_2"/>
    <property type="match status" value="2"/>
</dbReference>
<protein>
    <recommendedName>
        <fullName evidence="8">Bromodomain-containing protein</fullName>
    </recommendedName>
</protein>
<dbReference type="GO" id="GO:0006338">
    <property type="term" value="P:chromatin remodeling"/>
    <property type="evidence" value="ECO:0007669"/>
    <property type="project" value="TreeGrafter"/>
</dbReference>
<feature type="region of interest" description="Disordered" evidence="3">
    <location>
        <begin position="1"/>
        <end position="242"/>
    </location>
</feature>
<feature type="compositionally biased region" description="Low complexity" evidence="3">
    <location>
        <begin position="613"/>
        <end position="632"/>
    </location>
</feature>
<evidence type="ECO:0000313" key="6">
    <source>
        <dbReference type="EMBL" id="KAF5382911.1"/>
    </source>
</evidence>
<evidence type="ECO:0000259" key="4">
    <source>
        <dbReference type="PROSITE" id="PS50014"/>
    </source>
</evidence>
<comment type="caution">
    <text evidence="6">The sequence shown here is derived from an EMBL/GenBank/DDBJ whole genome shotgun (WGS) entry which is preliminary data.</text>
</comment>
<keyword evidence="1 2" id="KW-0103">Bromodomain</keyword>
<dbReference type="Gene3D" id="1.20.1270.220">
    <property type="match status" value="1"/>
</dbReference>
<evidence type="ECO:0000256" key="2">
    <source>
        <dbReference type="PROSITE-ProRule" id="PRU00035"/>
    </source>
</evidence>
<accession>A0A8H5M6X1</accession>
<dbReference type="PANTHER" id="PTHR22880:SF225">
    <property type="entry name" value="BROMODOMAIN-CONTAINING PROTEIN BET-1-RELATED"/>
    <property type="match status" value="1"/>
</dbReference>
<reference evidence="6 7" key="1">
    <citation type="journal article" date="2020" name="ISME J.">
        <title>Uncovering the hidden diversity of litter-decomposition mechanisms in mushroom-forming fungi.</title>
        <authorList>
            <person name="Floudas D."/>
            <person name="Bentzer J."/>
            <person name="Ahren D."/>
            <person name="Johansson T."/>
            <person name="Persson P."/>
            <person name="Tunlid A."/>
        </authorList>
    </citation>
    <scope>NUCLEOTIDE SEQUENCE [LARGE SCALE GENOMIC DNA]</scope>
    <source>
        <strain evidence="6 7">CBS 406.79</strain>
    </source>
</reference>
<dbReference type="InterPro" id="IPR050935">
    <property type="entry name" value="Bromo_chromatin_reader"/>
</dbReference>
<name>A0A8H5M6X1_9AGAR</name>
<dbReference type="InterPro" id="IPR001487">
    <property type="entry name" value="Bromodomain"/>
</dbReference>
<keyword evidence="7" id="KW-1185">Reference proteome</keyword>
<dbReference type="OrthoDB" id="784962at2759"/>
<dbReference type="InterPro" id="IPR036427">
    <property type="entry name" value="Bromodomain-like_sf"/>
</dbReference>
<dbReference type="PRINTS" id="PR00503">
    <property type="entry name" value="BROMODOMAIN"/>
</dbReference>
<feature type="domain" description="NET" evidence="5">
    <location>
        <begin position="638"/>
        <end position="719"/>
    </location>
</feature>
<dbReference type="Proteomes" id="UP000518752">
    <property type="component" value="Unassembled WGS sequence"/>
</dbReference>
<dbReference type="GO" id="GO:0005634">
    <property type="term" value="C:nucleus"/>
    <property type="evidence" value="ECO:0007669"/>
    <property type="project" value="TreeGrafter"/>
</dbReference>
<feature type="compositionally biased region" description="Polar residues" evidence="3">
    <location>
        <begin position="99"/>
        <end position="119"/>
    </location>
</feature>